<comment type="subcellular location">
    <subcellularLocation>
        <location evidence="1">Cell outer membrane</location>
    </subcellularLocation>
</comment>
<evidence type="ECO:0000256" key="3">
    <source>
        <dbReference type="ARBA" id="ARBA00022729"/>
    </source>
</evidence>
<comment type="caution">
    <text evidence="9">The sequence shown here is derived from an EMBL/GenBank/DDBJ whole genome shotgun (WGS) entry which is preliminary data.</text>
</comment>
<keyword evidence="3 6" id="KW-0732">Signal</keyword>
<dbReference type="RefSeq" id="WP_201920656.1">
    <property type="nucleotide sequence ID" value="NZ_BAABAX010000003.1"/>
</dbReference>
<accession>A0A937A3V3</accession>
<evidence type="ECO:0000256" key="5">
    <source>
        <dbReference type="ARBA" id="ARBA00023237"/>
    </source>
</evidence>
<dbReference type="AlphaFoldDB" id="A0A937A3V3"/>
<dbReference type="PROSITE" id="PS51257">
    <property type="entry name" value="PROKAR_LIPOPROTEIN"/>
    <property type="match status" value="1"/>
</dbReference>
<keyword evidence="4" id="KW-0472">Membrane</keyword>
<comment type="similarity">
    <text evidence="2">Belongs to the SusD family.</text>
</comment>
<dbReference type="InterPro" id="IPR033985">
    <property type="entry name" value="SusD-like_N"/>
</dbReference>
<organism evidence="9 10">
    <name type="scientific">Aquimarina mytili</name>
    <dbReference type="NCBI Taxonomy" id="874423"/>
    <lineage>
        <taxon>Bacteria</taxon>
        <taxon>Pseudomonadati</taxon>
        <taxon>Bacteroidota</taxon>
        <taxon>Flavobacteriia</taxon>
        <taxon>Flavobacteriales</taxon>
        <taxon>Flavobacteriaceae</taxon>
        <taxon>Aquimarina</taxon>
    </lineage>
</organism>
<dbReference type="Proteomes" id="UP000651057">
    <property type="component" value="Unassembled WGS sequence"/>
</dbReference>
<protein>
    <submittedName>
        <fullName evidence="9">RagB/SusD family nutrient uptake outer membrane protein</fullName>
    </submittedName>
</protein>
<dbReference type="InterPro" id="IPR011990">
    <property type="entry name" value="TPR-like_helical_dom_sf"/>
</dbReference>
<evidence type="ECO:0000313" key="10">
    <source>
        <dbReference type="Proteomes" id="UP000651057"/>
    </source>
</evidence>
<reference evidence="9" key="1">
    <citation type="submission" date="2021-01" db="EMBL/GenBank/DDBJ databases">
        <authorList>
            <person name="Zhong Y.L."/>
        </authorList>
    </citation>
    <scope>NUCLEOTIDE SEQUENCE</scope>
    <source>
        <strain evidence="9">KCTC 23302</strain>
    </source>
</reference>
<evidence type="ECO:0000313" key="9">
    <source>
        <dbReference type="EMBL" id="MBL0684455.1"/>
    </source>
</evidence>
<proteinExistence type="inferred from homology"/>
<gene>
    <name evidence="9" type="ORF">JJQ60_13080</name>
</gene>
<dbReference type="Gene3D" id="1.25.40.390">
    <property type="match status" value="1"/>
</dbReference>
<dbReference type="Pfam" id="PF14322">
    <property type="entry name" value="SusD-like_3"/>
    <property type="match status" value="1"/>
</dbReference>
<feature type="signal peptide" evidence="6">
    <location>
        <begin position="1"/>
        <end position="23"/>
    </location>
</feature>
<dbReference type="GO" id="GO:0009279">
    <property type="term" value="C:cell outer membrane"/>
    <property type="evidence" value="ECO:0007669"/>
    <property type="project" value="UniProtKB-SubCell"/>
</dbReference>
<dbReference type="SUPFAM" id="SSF48452">
    <property type="entry name" value="TPR-like"/>
    <property type="match status" value="1"/>
</dbReference>
<keyword evidence="5" id="KW-0998">Cell outer membrane</keyword>
<evidence type="ECO:0000259" key="8">
    <source>
        <dbReference type="Pfam" id="PF14322"/>
    </source>
</evidence>
<dbReference type="EMBL" id="JAERQJ010000004">
    <property type="protein sequence ID" value="MBL0684455.1"/>
    <property type="molecule type" value="Genomic_DNA"/>
</dbReference>
<evidence type="ECO:0000259" key="7">
    <source>
        <dbReference type="Pfam" id="PF07980"/>
    </source>
</evidence>
<evidence type="ECO:0000256" key="1">
    <source>
        <dbReference type="ARBA" id="ARBA00004442"/>
    </source>
</evidence>
<name>A0A937A3V3_9FLAO</name>
<evidence type="ECO:0000256" key="4">
    <source>
        <dbReference type="ARBA" id="ARBA00023136"/>
    </source>
</evidence>
<evidence type="ECO:0000256" key="6">
    <source>
        <dbReference type="SAM" id="SignalP"/>
    </source>
</evidence>
<feature type="chain" id="PRO_5036691538" evidence="6">
    <location>
        <begin position="24"/>
        <end position="503"/>
    </location>
</feature>
<dbReference type="Pfam" id="PF07980">
    <property type="entry name" value="SusD_RagB"/>
    <property type="match status" value="1"/>
</dbReference>
<sequence length="503" mass="56879">MKNNKIKSYIALFLLTIVSMSCENYLEEAPDNRLELDTVDKAAKVAADAYTQASYVFTDMYTDLAGPTGNPDALGVVQTPGGNTINLQATQTYTWSDITALFQDSPTFYWDRSYAAIAQANQVLAVIDMLEGDQKQKNAIKGEALLSRAYHHFMLVNLFGLHYDENASSNLGIPYVLEPEIEFLPDYTRNTVAEVYDQVEEDLLDGLALINDEFFSGTKKYHFTTKAAQAFASRFYLWKKDYVNCKKYSDLFLDGNPDFYIKDFSTLSGAGYNDTAEKYGDPIDPSNVLVMQQFTFYTRRNNGYRLNATDVNNLYRNLFAVTDNRTSIGGWTVGTDARYQARLREYFFRENLSSNTGQAYYISQELKGEEVLLNRAEANLFLGDQAAALADINVLATKRYNGTTYDNITDIVDYYTPLTTSGSVSELSNDNKAILELILDERKKEFWDHGLRWFDVKRHGISITHVLPVSEGGQTFVLEANDLRKAIQIPEDALSFGLTRNPR</sequence>
<feature type="domain" description="SusD-like N-terminal" evidence="8">
    <location>
        <begin position="25"/>
        <end position="237"/>
    </location>
</feature>
<feature type="domain" description="RagB/SusD" evidence="7">
    <location>
        <begin position="370"/>
        <end position="491"/>
    </location>
</feature>
<keyword evidence="10" id="KW-1185">Reference proteome</keyword>
<evidence type="ECO:0000256" key="2">
    <source>
        <dbReference type="ARBA" id="ARBA00006275"/>
    </source>
</evidence>
<dbReference type="InterPro" id="IPR012944">
    <property type="entry name" value="SusD_RagB_dom"/>
</dbReference>